<dbReference type="InterPro" id="IPR002219">
    <property type="entry name" value="PKC_DAG/PE"/>
</dbReference>
<dbReference type="PROSITE" id="PS50081">
    <property type="entry name" value="ZF_DAG_PE_2"/>
    <property type="match status" value="1"/>
</dbReference>
<dbReference type="SMART" id="SM00109">
    <property type="entry name" value="C1"/>
    <property type="match status" value="2"/>
</dbReference>
<gene>
    <name evidence="6" type="primary">LOC104223740</name>
</gene>
<sequence>MAPLRPQHEHPITIYDDANNTKYLCEGCMIPGSGKRYHCHDCNFNLHEHCGTCPPNLSSFMHPYHSLKLVERNHLRERFCNVCRDTIEGLSYRCELCEFDVHPLCTQLPETLRHALHKHPLRLLGSSEAGKCAVCSGECDASSWRYRCALCGFDIHMGCVPIQCEKKMTDRGIPMYVPPSLFPHHQQQYFGVYAYGNSSTPYWNPTPNYSPGPSNMQHYNYMPHPPLHLQHHCQGQAQTYFGGGIGQIMFELVKALVVGVMTNMIFGA</sequence>
<protein>
    <submittedName>
        <fullName evidence="6">Diacylglycerol kinase theta-like</fullName>
    </submittedName>
</protein>
<keyword evidence="2" id="KW-0677">Repeat</keyword>
<evidence type="ECO:0000256" key="2">
    <source>
        <dbReference type="ARBA" id="ARBA00022737"/>
    </source>
</evidence>
<dbReference type="SUPFAM" id="SSF57889">
    <property type="entry name" value="Cysteine-rich domain"/>
    <property type="match status" value="2"/>
</dbReference>
<dbReference type="OrthoDB" id="1248227at2759"/>
<name>A0A1U7W8L3_NICSY</name>
<evidence type="ECO:0000313" key="5">
    <source>
        <dbReference type="Proteomes" id="UP000189701"/>
    </source>
</evidence>
<keyword evidence="3" id="KW-0862">Zinc</keyword>
<dbReference type="InterPro" id="IPR004146">
    <property type="entry name" value="DC1"/>
</dbReference>
<reference evidence="6" key="2">
    <citation type="submission" date="2025-08" db="UniProtKB">
        <authorList>
            <consortium name="RefSeq"/>
        </authorList>
    </citation>
    <scope>IDENTIFICATION</scope>
    <source>
        <tissue evidence="6">Leaf</tissue>
    </source>
</reference>
<evidence type="ECO:0000313" key="6">
    <source>
        <dbReference type="RefSeq" id="XP_009773541.1"/>
    </source>
</evidence>
<reference evidence="5" key="1">
    <citation type="journal article" date="2013" name="Genome Biol.">
        <title>Reference genomes and transcriptomes of Nicotiana sylvestris and Nicotiana tomentosiformis.</title>
        <authorList>
            <person name="Sierro N."/>
            <person name="Battey J.N."/>
            <person name="Ouadi S."/>
            <person name="Bovet L."/>
            <person name="Goepfert S."/>
            <person name="Bakaher N."/>
            <person name="Peitsch M.C."/>
            <person name="Ivanov N.V."/>
        </authorList>
    </citation>
    <scope>NUCLEOTIDE SEQUENCE [LARGE SCALE GENOMIC DNA]</scope>
</reference>
<keyword evidence="5" id="KW-1185">Reference proteome</keyword>
<dbReference type="AlphaFoldDB" id="A0A1U7W8L3"/>
<keyword evidence="1" id="KW-0479">Metal-binding</keyword>
<dbReference type="GO" id="GO:0046872">
    <property type="term" value="F:metal ion binding"/>
    <property type="evidence" value="ECO:0007669"/>
    <property type="project" value="UniProtKB-KW"/>
</dbReference>
<dbReference type="eggNOG" id="ENOG502RANS">
    <property type="taxonomic scope" value="Eukaryota"/>
</dbReference>
<accession>A0A1U7W8L3</accession>
<dbReference type="PANTHER" id="PTHR47841:SF7">
    <property type="entry name" value="CYSTEINE_HISTIDINE-RICH C1 DOMAIN PROTEIN"/>
    <property type="match status" value="1"/>
</dbReference>
<evidence type="ECO:0000256" key="3">
    <source>
        <dbReference type="ARBA" id="ARBA00022833"/>
    </source>
</evidence>
<proteinExistence type="predicted"/>
<dbReference type="InterPro" id="IPR046349">
    <property type="entry name" value="C1-like_sf"/>
</dbReference>
<dbReference type="Proteomes" id="UP000189701">
    <property type="component" value="Unplaced"/>
</dbReference>
<dbReference type="RefSeq" id="XP_009773541.1">
    <property type="nucleotide sequence ID" value="XM_009775239.1"/>
</dbReference>
<dbReference type="Gene3D" id="3.30.60.20">
    <property type="match status" value="1"/>
</dbReference>
<dbReference type="PANTHER" id="PTHR47841">
    <property type="entry name" value="DIACYLGLYCEROL KINASE THETA-LIKE-RELATED"/>
    <property type="match status" value="1"/>
</dbReference>
<dbReference type="Pfam" id="PF03107">
    <property type="entry name" value="C1_2"/>
    <property type="match status" value="3"/>
</dbReference>
<feature type="domain" description="Phorbol-ester/DAG-type" evidence="4">
    <location>
        <begin position="64"/>
        <end position="113"/>
    </location>
</feature>
<organism evidence="5 6">
    <name type="scientific">Nicotiana sylvestris</name>
    <name type="common">Wood tobacco</name>
    <name type="synonym">South American tobacco</name>
    <dbReference type="NCBI Taxonomy" id="4096"/>
    <lineage>
        <taxon>Eukaryota</taxon>
        <taxon>Viridiplantae</taxon>
        <taxon>Streptophyta</taxon>
        <taxon>Embryophyta</taxon>
        <taxon>Tracheophyta</taxon>
        <taxon>Spermatophyta</taxon>
        <taxon>Magnoliopsida</taxon>
        <taxon>eudicotyledons</taxon>
        <taxon>Gunneridae</taxon>
        <taxon>Pentapetalae</taxon>
        <taxon>asterids</taxon>
        <taxon>lamiids</taxon>
        <taxon>Solanales</taxon>
        <taxon>Solanaceae</taxon>
        <taxon>Nicotianoideae</taxon>
        <taxon>Nicotianeae</taxon>
        <taxon>Nicotiana</taxon>
    </lineage>
</organism>
<evidence type="ECO:0000259" key="4">
    <source>
        <dbReference type="PROSITE" id="PS50081"/>
    </source>
</evidence>
<evidence type="ECO:0000256" key="1">
    <source>
        <dbReference type="ARBA" id="ARBA00022723"/>
    </source>
</evidence>